<reference evidence="3" key="1">
    <citation type="submission" date="2020-07" db="EMBL/GenBank/DDBJ databases">
        <title>Huge and variable diversity of episymbiotic CPR bacteria and DPANN archaea in groundwater ecosystems.</title>
        <authorList>
            <person name="He C.Y."/>
            <person name="Keren R."/>
            <person name="Whittaker M."/>
            <person name="Farag I.F."/>
            <person name="Doudna J."/>
            <person name="Cate J.H.D."/>
            <person name="Banfield J.F."/>
        </authorList>
    </citation>
    <scope>NUCLEOTIDE SEQUENCE</scope>
    <source>
        <strain evidence="3">NC_groundwater_1520_Pr4_B-0.1um_53_5</strain>
    </source>
</reference>
<evidence type="ECO:0000256" key="1">
    <source>
        <dbReference type="ARBA" id="ARBA00006096"/>
    </source>
</evidence>
<keyword evidence="2 3" id="KW-0378">Hydrolase</keyword>
<keyword evidence="3" id="KW-0121">Carboxypeptidase</keyword>
<gene>
    <name evidence="3" type="primary">dacB</name>
    <name evidence="3" type="ORF">HY768_07695</name>
</gene>
<dbReference type="EC" id="3.4.16.4" evidence="3"/>
<dbReference type="EMBL" id="JACQXR010000101">
    <property type="protein sequence ID" value="MBI4727090.1"/>
    <property type="molecule type" value="Genomic_DNA"/>
</dbReference>
<organism evidence="3 4">
    <name type="scientific">candidate division TA06 bacterium</name>
    <dbReference type="NCBI Taxonomy" id="2250710"/>
    <lineage>
        <taxon>Bacteria</taxon>
        <taxon>Bacteria division TA06</taxon>
    </lineage>
</organism>
<dbReference type="InterPro" id="IPR000667">
    <property type="entry name" value="Peptidase_S13"/>
</dbReference>
<dbReference type="Gene3D" id="3.50.80.20">
    <property type="entry name" value="D-Ala-D-Ala carboxypeptidase C, peptidase S13"/>
    <property type="match status" value="1"/>
</dbReference>
<evidence type="ECO:0000256" key="2">
    <source>
        <dbReference type="ARBA" id="ARBA00022801"/>
    </source>
</evidence>
<dbReference type="NCBIfam" id="TIGR00666">
    <property type="entry name" value="PBP4"/>
    <property type="match status" value="1"/>
</dbReference>
<dbReference type="PANTHER" id="PTHR30023">
    <property type="entry name" value="D-ALANYL-D-ALANINE CARBOXYPEPTIDASE"/>
    <property type="match status" value="1"/>
</dbReference>
<comment type="caution">
    <text evidence="3">The sequence shown here is derived from an EMBL/GenBank/DDBJ whole genome shotgun (WGS) entry which is preliminary data.</text>
</comment>
<sequence length="498" mass="54398">MRNNNINIAFAALLVLGLAGCGGHSVVKQEPLTATIVPDSMAIKRARLASGIDSLLADSSLWQAQCGLYLIELNGSHPLYARNQDQLFIPASVNKIFTTAAALYDLGPSRQFMTAVYGDSLWIGGKLKGDIYLKGFGDPLLSYSDLEALAFRLKSRGITQISGDLLADASYLDTVKYGAGWMWDEGPHAYNAPISALSCNQNIFETSLRPSSKVGRQASVNVSPDLPYLNIQNRVVTSRSGVKRKIKAERTHYNGKDIFTLTGHLPQDDSVQYNSFSVSEPALYCGALFVQALQKQGIKFNGRVKKGETPEALTCLAWHNSPPLYAMIQKMNKESDNFIAEMLFRQVSKDSSAFGSPDSDTLNGVEENLHRMGFVPGSFRVADGSGLSRYNLCYPRQVAEVLTTLYNDPLLQTELLEALPVAGVDGTLYRRMQNGGAPIKVRAKTGTMTGVSCLAGFAFSPGRKVYCFAMMFNNYPGKATEVRRIQDAILGRLLEIAP</sequence>
<dbReference type="AlphaFoldDB" id="A0A933I9J5"/>
<name>A0A933I9J5_UNCT6</name>
<accession>A0A933I9J5</accession>
<evidence type="ECO:0000313" key="3">
    <source>
        <dbReference type="EMBL" id="MBI4727090.1"/>
    </source>
</evidence>
<dbReference type="GO" id="GO:0000270">
    <property type="term" value="P:peptidoglycan metabolic process"/>
    <property type="evidence" value="ECO:0007669"/>
    <property type="project" value="TreeGrafter"/>
</dbReference>
<evidence type="ECO:0000313" key="4">
    <source>
        <dbReference type="Proteomes" id="UP000736328"/>
    </source>
</evidence>
<dbReference type="Proteomes" id="UP000736328">
    <property type="component" value="Unassembled WGS sequence"/>
</dbReference>
<keyword evidence="3" id="KW-0645">Protease</keyword>
<dbReference type="Gene3D" id="3.40.710.10">
    <property type="entry name" value="DD-peptidase/beta-lactamase superfamily"/>
    <property type="match status" value="2"/>
</dbReference>
<dbReference type="PANTHER" id="PTHR30023:SF0">
    <property type="entry name" value="PENICILLIN-SENSITIVE CARBOXYPEPTIDASE A"/>
    <property type="match status" value="1"/>
</dbReference>
<dbReference type="SUPFAM" id="SSF56601">
    <property type="entry name" value="beta-lactamase/transpeptidase-like"/>
    <property type="match status" value="1"/>
</dbReference>
<dbReference type="Pfam" id="PF02113">
    <property type="entry name" value="Peptidase_S13"/>
    <property type="match status" value="1"/>
</dbReference>
<dbReference type="InterPro" id="IPR012338">
    <property type="entry name" value="Beta-lactam/transpept-like"/>
</dbReference>
<comment type="similarity">
    <text evidence="1">Belongs to the peptidase S13 family.</text>
</comment>
<proteinExistence type="inferred from homology"/>
<dbReference type="PROSITE" id="PS51257">
    <property type="entry name" value="PROKAR_LIPOPROTEIN"/>
    <property type="match status" value="1"/>
</dbReference>
<protein>
    <submittedName>
        <fullName evidence="3">D-alanyl-D-alanine carboxypeptidase/D-alanyl-D-alanine-endopeptidase</fullName>
        <ecNumber evidence="3">3.4.16.4</ecNumber>
    </submittedName>
</protein>
<dbReference type="GO" id="GO:0006508">
    <property type="term" value="P:proteolysis"/>
    <property type="evidence" value="ECO:0007669"/>
    <property type="project" value="InterPro"/>
</dbReference>
<dbReference type="GO" id="GO:0009002">
    <property type="term" value="F:serine-type D-Ala-D-Ala carboxypeptidase activity"/>
    <property type="evidence" value="ECO:0007669"/>
    <property type="project" value="UniProtKB-EC"/>
</dbReference>
<dbReference type="PRINTS" id="PR00922">
    <property type="entry name" value="DADACBPTASE3"/>
</dbReference>